<protein>
    <submittedName>
        <fullName evidence="5">Short-chain dehydrogenase</fullName>
    </submittedName>
</protein>
<sequence>MTGFDGQVAVVTGAASGIGAALVRALMAKGAEVVALDRDAEGLRELGPAVDQVAVDVGDASSFEAAIDAVIERHGRIDLFINNAGIVVGGDFELTDLSSWERVVDVNMWGVIHGTRAAYLHMRTQRSGHIVNVASTAGVMPVARSVAYATTKHAVVGLTASLRAEARGTGVDVSVVIPGVVDTAIFGRAINVGGYDYARAMERVPFTRVSPDRAAAYILDGVSRRRAVITFPAYNRMLVGLHRMAPALTSQLVNR</sequence>
<organism evidence="5 6">
    <name type="scientific">Nocardioides baekrokdamisoli</name>
    <dbReference type="NCBI Taxonomy" id="1804624"/>
    <lineage>
        <taxon>Bacteria</taxon>
        <taxon>Bacillati</taxon>
        <taxon>Actinomycetota</taxon>
        <taxon>Actinomycetes</taxon>
        <taxon>Propionibacteriales</taxon>
        <taxon>Nocardioidaceae</taxon>
        <taxon>Nocardioides</taxon>
    </lineage>
</organism>
<dbReference type="KEGG" id="nbe:Back2_23430"/>
<dbReference type="InterPro" id="IPR057326">
    <property type="entry name" value="KR_dom"/>
</dbReference>
<dbReference type="InterPro" id="IPR020904">
    <property type="entry name" value="Sc_DH/Rdtase_CS"/>
</dbReference>
<dbReference type="PRINTS" id="PR00081">
    <property type="entry name" value="GDHRDH"/>
</dbReference>
<dbReference type="RefSeq" id="WP_164512583.1">
    <property type="nucleotide sequence ID" value="NZ_AP019307.1"/>
</dbReference>
<evidence type="ECO:0000259" key="4">
    <source>
        <dbReference type="SMART" id="SM00822"/>
    </source>
</evidence>
<feature type="domain" description="Ketoreductase" evidence="4">
    <location>
        <begin position="7"/>
        <end position="183"/>
    </location>
</feature>
<dbReference type="GO" id="GO:0016491">
    <property type="term" value="F:oxidoreductase activity"/>
    <property type="evidence" value="ECO:0007669"/>
    <property type="project" value="UniProtKB-KW"/>
</dbReference>
<dbReference type="PANTHER" id="PTHR44196">
    <property type="entry name" value="DEHYDROGENASE/REDUCTASE SDR FAMILY MEMBER 7B"/>
    <property type="match status" value="1"/>
</dbReference>
<keyword evidence="6" id="KW-1185">Reference proteome</keyword>
<dbReference type="Pfam" id="PF00106">
    <property type="entry name" value="adh_short"/>
    <property type="match status" value="1"/>
</dbReference>
<gene>
    <name evidence="5" type="ORF">Back2_23430</name>
</gene>
<reference evidence="5 6" key="1">
    <citation type="submission" date="2018-11" db="EMBL/GenBank/DDBJ databases">
        <title>Complete genome sequence of Nocardioides baekrokdamisoli strain KCTC 39748.</title>
        <authorList>
            <person name="Kang S.W."/>
            <person name="Lee K.C."/>
            <person name="Kim K.K."/>
            <person name="Kim J.S."/>
            <person name="Kim D.S."/>
            <person name="Ko S.H."/>
            <person name="Yang S.H."/>
            <person name="Shin Y.K."/>
            <person name="Lee J.S."/>
        </authorList>
    </citation>
    <scope>NUCLEOTIDE SEQUENCE [LARGE SCALE GENOMIC DNA]</scope>
    <source>
        <strain evidence="5 6">KCTC 39748</strain>
    </source>
</reference>
<evidence type="ECO:0000256" key="2">
    <source>
        <dbReference type="ARBA" id="ARBA00023002"/>
    </source>
</evidence>
<dbReference type="CDD" id="cd05233">
    <property type="entry name" value="SDR_c"/>
    <property type="match status" value="1"/>
</dbReference>
<dbReference type="FunFam" id="3.40.50.720:FF:000084">
    <property type="entry name" value="Short-chain dehydrogenase reductase"/>
    <property type="match status" value="1"/>
</dbReference>
<accession>A0A3G9II82</accession>
<dbReference type="InterPro" id="IPR036291">
    <property type="entry name" value="NAD(P)-bd_dom_sf"/>
</dbReference>
<dbReference type="PROSITE" id="PS00061">
    <property type="entry name" value="ADH_SHORT"/>
    <property type="match status" value="1"/>
</dbReference>
<dbReference type="GO" id="GO:0016020">
    <property type="term" value="C:membrane"/>
    <property type="evidence" value="ECO:0007669"/>
    <property type="project" value="TreeGrafter"/>
</dbReference>
<dbReference type="InterPro" id="IPR002347">
    <property type="entry name" value="SDR_fam"/>
</dbReference>
<evidence type="ECO:0000256" key="3">
    <source>
        <dbReference type="RuleBase" id="RU000363"/>
    </source>
</evidence>
<dbReference type="SUPFAM" id="SSF51735">
    <property type="entry name" value="NAD(P)-binding Rossmann-fold domains"/>
    <property type="match status" value="1"/>
</dbReference>
<dbReference type="SMART" id="SM00822">
    <property type="entry name" value="PKS_KR"/>
    <property type="match status" value="1"/>
</dbReference>
<dbReference type="Proteomes" id="UP000271573">
    <property type="component" value="Chromosome"/>
</dbReference>
<evidence type="ECO:0000256" key="1">
    <source>
        <dbReference type="ARBA" id="ARBA00006484"/>
    </source>
</evidence>
<proteinExistence type="inferred from homology"/>
<dbReference type="PANTHER" id="PTHR44196:SF1">
    <property type="entry name" value="DEHYDROGENASE_REDUCTASE SDR FAMILY MEMBER 7B"/>
    <property type="match status" value="1"/>
</dbReference>
<keyword evidence="2" id="KW-0560">Oxidoreductase</keyword>
<evidence type="ECO:0000313" key="6">
    <source>
        <dbReference type="Proteomes" id="UP000271573"/>
    </source>
</evidence>
<name>A0A3G9II82_9ACTN</name>
<evidence type="ECO:0000313" key="5">
    <source>
        <dbReference type="EMBL" id="BBH18056.1"/>
    </source>
</evidence>
<dbReference type="EMBL" id="AP019307">
    <property type="protein sequence ID" value="BBH18056.1"/>
    <property type="molecule type" value="Genomic_DNA"/>
</dbReference>
<dbReference type="PRINTS" id="PR00080">
    <property type="entry name" value="SDRFAMILY"/>
</dbReference>
<comment type="similarity">
    <text evidence="1 3">Belongs to the short-chain dehydrogenases/reductases (SDR) family.</text>
</comment>
<dbReference type="AlphaFoldDB" id="A0A3G9II82"/>
<dbReference type="Gene3D" id="3.40.50.720">
    <property type="entry name" value="NAD(P)-binding Rossmann-like Domain"/>
    <property type="match status" value="1"/>
</dbReference>